<dbReference type="AlphaFoldDB" id="E1ZM83"/>
<comment type="similarity">
    <text evidence="1">Belongs to the IF-3 family.</text>
</comment>
<protein>
    <recommendedName>
        <fullName evidence="9">Translation initiation factor 3 N-terminal domain-containing protein</fullName>
    </recommendedName>
</protein>
<dbReference type="FunCoup" id="E1ZM83">
    <property type="interactions" value="776"/>
</dbReference>
<feature type="compositionally biased region" description="Low complexity" evidence="4">
    <location>
        <begin position="247"/>
        <end position="267"/>
    </location>
</feature>
<dbReference type="Proteomes" id="UP000008141">
    <property type="component" value="Unassembled WGS sequence"/>
</dbReference>
<organism evidence="8">
    <name type="scientific">Chlorella variabilis</name>
    <name type="common">Green alga</name>
    <dbReference type="NCBI Taxonomy" id="554065"/>
    <lineage>
        <taxon>Eukaryota</taxon>
        <taxon>Viridiplantae</taxon>
        <taxon>Chlorophyta</taxon>
        <taxon>core chlorophytes</taxon>
        <taxon>Trebouxiophyceae</taxon>
        <taxon>Chlorellales</taxon>
        <taxon>Chlorellaceae</taxon>
        <taxon>Chlorella clade</taxon>
        <taxon>Chlorella</taxon>
    </lineage>
</organism>
<gene>
    <name evidence="7" type="ORF">CHLNCDRAFT_137349</name>
</gene>
<name>E1ZM83_CHLVA</name>
<evidence type="ECO:0000256" key="2">
    <source>
        <dbReference type="ARBA" id="ARBA00022540"/>
    </source>
</evidence>
<sequence>MSAGALVRAARQQGQRRLLAWRQAVADVRLQQPTAGEEAHNTPHSGLQLRGFAIGRAWRPRRKDVMPDRNLPARNEQIKAKEVRVVFPVEEDKPAEVLPIRTAINLAKAQGLDLVMVSPRAQPPVARLVEWSKVLYEQQKREKAATKAKLAQQRAAVAREVRIGCQIAEHDLAVKMAQARRFLEDGSPLRLVVTFKGGQQVALGRDVALYLIGQLTDLCTIKDQKQLQKPLKNQWAVVLVPIPPAALTKPPAKQQQQQQQQTAAQQDKQPEADAQEEEGAAGAPHVQAAAAQ</sequence>
<dbReference type="GO" id="GO:0003743">
    <property type="term" value="F:translation initiation factor activity"/>
    <property type="evidence" value="ECO:0007669"/>
    <property type="project" value="UniProtKB-KW"/>
</dbReference>
<evidence type="ECO:0000259" key="5">
    <source>
        <dbReference type="Pfam" id="PF00707"/>
    </source>
</evidence>
<keyword evidence="2" id="KW-0396">Initiation factor</keyword>
<accession>E1ZM83</accession>
<keyword evidence="8" id="KW-1185">Reference proteome</keyword>
<dbReference type="OrthoDB" id="21573at2759"/>
<proteinExistence type="inferred from homology"/>
<dbReference type="SUPFAM" id="SSF54364">
    <property type="entry name" value="Translation initiation factor IF3, N-terminal domain"/>
    <property type="match status" value="1"/>
</dbReference>
<dbReference type="GeneID" id="17352413"/>
<dbReference type="RefSeq" id="XP_005845063.1">
    <property type="nucleotide sequence ID" value="XM_005845001.1"/>
</dbReference>
<feature type="compositionally biased region" description="Low complexity" evidence="4">
    <location>
        <begin position="280"/>
        <end position="292"/>
    </location>
</feature>
<evidence type="ECO:0008006" key="9">
    <source>
        <dbReference type="Google" id="ProtNLM"/>
    </source>
</evidence>
<dbReference type="Gene3D" id="3.10.20.80">
    <property type="entry name" value="Translation initiation factor 3 (IF-3), N-terminal domain"/>
    <property type="match status" value="1"/>
</dbReference>
<dbReference type="Pfam" id="PF05198">
    <property type="entry name" value="IF3_N"/>
    <property type="match status" value="1"/>
</dbReference>
<dbReference type="InterPro" id="IPR036787">
    <property type="entry name" value="T_IF-3_N_sf"/>
</dbReference>
<dbReference type="STRING" id="554065.E1ZM83"/>
<dbReference type="GO" id="GO:0005737">
    <property type="term" value="C:cytoplasm"/>
    <property type="evidence" value="ECO:0007669"/>
    <property type="project" value="UniProtKB-ARBA"/>
</dbReference>
<feature type="domain" description="Translation initiation factor 3 C-terminal" evidence="5">
    <location>
        <begin position="158"/>
        <end position="228"/>
    </location>
</feature>
<dbReference type="GO" id="GO:0043022">
    <property type="term" value="F:ribosome binding"/>
    <property type="evidence" value="ECO:0007669"/>
    <property type="project" value="TreeGrafter"/>
</dbReference>
<evidence type="ECO:0000256" key="3">
    <source>
        <dbReference type="ARBA" id="ARBA00022917"/>
    </source>
</evidence>
<evidence type="ECO:0000313" key="8">
    <source>
        <dbReference type="Proteomes" id="UP000008141"/>
    </source>
</evidence>
<dbReference type="NCBIfam" id="TIGR00168">
    <property type="entry name" value="infC"/>
    <property type="match status" value="1"/>
</dbReference>
<dbReference type="InterPro" id="IPR036788">
    <property type="entry name" value="T_IF-3_C_sf"/>
</dbReference>
<dbReference type="KEGG" id="cvr:CHLNCDRAFT_137349"/>
<dbReference type="Pfam" id="PF00707">
    <property type="entry name" value="IF3_C"/>
    <property type="match status" value="1"/>
</dbReference>
<feature type="domain" description="Translation initiation factor 3 N-terminal" evidence="6">
    <location>
        <begin position="75"/>
        <end position="145"/>
    </location>
</feature>
<dbReference type="GO" id="GO:0032790">
    <property type="term" value="P:ribosome disassembly"/>
    <property type="evidence" value="ECO:0007669"/>
    <property type="project" value="TreeGrafter"/>
</dbReference>
<dbReference type="Gene3D" id="3.30.110.10">
    <property type="entry name" value="Translation initiation factor 3 (IF-3), C-terminal domain"/>
    <property type="match status" value="1"/>
</dbReference>
<evidence type="ECO:0000256" key="4">
    <source>
        <dbReference type="SAM" id="MobiDB-lite"/>
    </source>
</evidence>
<dbReference type="OMA" id="HRAWAIL"/>
<dbReference type="InterPro" id="IPR001288">
    <property type="entry name" value="Translation_initiation_fac_3"/>
</dbReference>
<dbReference type="PANTHER" id="PTHR10938:SF0">
    <property type="entry name" value="TRANSLATION INITIATION FACTOR IF-3, MITOCHONDRIAL"/>
    <property type="match status" value="1"/>
</dbReference>
<dbReference type="InterPro" id="IPR019815">
    <property type="entry name" value="Translation_initiation_fac_3_C"/>
</dbReference>
<feature type="region of interest" description="Disordered" evidence="4">
    <location>
        <begin position="247"/>
        <end position="292"/>
    </location>
</feature>
<reference evidence="7 8" key="1">
    <citation type="journal article" date="2010" name="Plant Cell">
        <title>The Chlorella variabilis NC64A genome reveals adaptation to photosymbiosis, coevolution with viruses, and cryptic sex.</title>
        <authorList>
            <person name="Blanc G."/>
            <person name="Duncan G."/>
            <person name="Agarkova I."/>
            <person name="Borodovsky M."/>
            <person name="Gurnon J."/>
            <person name="Kuo A."/>
            <person name="Lindquist E."/>
            <person name="Lucas S."/>
            <person name="Pangilinan J."/>
            <person name="Polle J."/>
            <person name="Salamov A."/>
            <person name="Terry A."/>
            <person name="Yamada T."/>
            <person name="Dunigan D.D."/>
            <person name="Grigoriev I.V."/>
            <person name="Claverie J.M."/>
            <person name="Van Etten J.L."/>
        </authorList>
    </citation>
    <scope>NUCLEOTIDE SEQUENCE [LARGE SCALE GENOMIC DNA]</scope>
    <source>
        <strain evidence="7 8">NC64A</strain>
    </source>
</reference>
<dbReference type="PANTHER" id="PTHR10938">
    <property type="entry name" value="TRANSLATION INITIATION FACTOR IF-3"/>
    <property type="match status" value="1"/>
</dbReference>
<evidence type="ECO:0000259" key="6">
    <source>
        <dbReference type="Pfam" id="PF05198"/>
    </source>
</evidence>
<evidence type="ECO:0000256" key="1">
    <source>
        <dbReference type="ARBA" id="ARBA00005439"/>
    </source>
</evidence>
<evidence type="ECO:0000313" key="7">
    <source>
        <dbReference type="EMBL" id="EFN52961.1"/>
    </source>
</evidence>
<keyword evidence="3" id="KW-0648">Protein biosynthesis</keyword>
<dbReference type="EMBL" id="GL433853">
    <property type="protein sequence ID" value="EFN52961.1"/>
    <property type="molecule type" value="Genomic_DNA"/>
</dbReference>
<dbReference type="InParanoid" id="E1ZM83"/>
<dbReference type="InterPro" id="IPR019814">
    <property type="entry name" value="Translation_initiation_fac_3_N"/>
</dbReference>
<dbReference type="SUPFAM" id="SSF55200">
    <property type="entry name" value="Translation initiation factor IF3, C-terminal domain"/>
    <property type="match status" value="1"/>
</dbReference>